<dbReference type="PANTHER" id="PTHR46910:SF5">
    <property type="entry name" value="ZN(II)2CYS6 TRANSCRIPTION FACTOR (EUROFUNG)"/>
    <property type="match status" value="1"/>
</dbReference>
<dbReference type="PANTHER" id="PTHR46910">
    <property type="entry name" value="TRANSCRIPTION FACTOR PDR1"/>
    <property type="match status" value="1"/>
</dbReference>
<dbReference type="CDD" id="cd12148">
    <property type="entry name" value="fungal_TF_MHR"/>
    <property type="match status" value="1"/>
</dbReference>
<dbReference type="Proteomes" id="UP000696573">
    <property type="component" value="Unassembled WGS sequence"/>
</dbReference>
<feature type="compositionally biased region" description="Polar residues" evidence="3">
    <location>
        <begin position="121"/>
        <end position="133"/>
    </location>
</feature>
<dbReference type="SMART" id="SM00906">
    <property type="entry name" value="Fungal_trans"/>
    <property type="match status" value="1"/>
</dbReference>
<dbReference type="PROSITE" id="PS50048">
    <property type="entry name" value="ZN2_CY6_FUNGAL_2"/>
    <property type="match status" value="1"/>
</dbReference>
<feature type="domain" description="Zn(2)-C6 fungal-type" evidence="4">
    <location>
        <begin position="26"/>
        <end position="55"/>
    </location>
</feature>
<dbReference type="CDD" id="cd00067">
    <property type="entry name" value="GAL4"/>
    <property type="match status" value="1"/>
</dbReference>
<keyword evidence="6" id="KW-1185">Reference proteome</keyword>
<accession>A0A9N9YLM8</accession>
<protein>
    <recommendedName>
        <fullName evidence="4">Zn(2)-C6 fungal-type domain-containing protein</fullName>
    </recommendedName>
</protein>
<organism evidence="5 6">
    <name type="scientific">Clonostachys rhizophaga</name>
    <dbReference type="NCBI Taxonomy" id="160324"/>
    <lineage>
        <taxon>Eukaryota</taxon>
        <taxon>Fungi</taxon>
        <taxon>Dikarya</taxon>
        <taxon>Ascomycota</taxon>
        <taxon>Pezizomycotina</taxon>
        <taxon>Sordariomycetes</taxon>
        <taxon>Hypocreomycetidae</taxon>
        <taxon>Hypocreales</taxon>
        <taxon>Bionectriaceae</taxon>
        <taxon>Clonostachys</taxon>
    </lineage>
</organism>
<dbReference type="InterPro" id="IPR050987">
    <property type="entry name" value="AtrR-like"/>
</dbReference>
<feature type="region of interest" description="Disordered" evidence="3">
    <location>
        <begin position="99"/>
        <end position="142"/>
    </location>
</feature>
<dbReference type="Pfam" id="PF00172">
    <property type="entry name" value="Zn_clus"/>
    <property type="match status" value="1"/>
</dbReference>
<name>A0A9N9YLM8_9HYPO</name>
<dbReference type="SUPFAM" id="SSF57701">
    <property type="entry name" value="Zn2/Cys6 DNA-binding domain"/>
    <property type="match status" value="1"/>
</dbReference>
<dbReference type="InterPro" id="IPR001138">
    <property type="entry name" value="Zn2Cys6_DnaBD"/>
</dbReference>
<keyword evidence="2" id="KW-0539">Nucleus</keyword>
<evidence type="ECO:0000313" key="5">
    <source>
        <dbReference type="EMBL" id="CAH0023126.1"/>
    </source>
</evidence>
<dbReference type="GO" id="GO:0008270">
    <property type="term" value="F:zinc ion binding"/>
    <property type="evidence" value="ECO:0007669"/>
    <property type="project" value="InterPro"/>
</dbReference>
<sequence>MDGETFRGDLEPDTSNVPVRTVQKLSCDQCRQRKVRCDRVDPCGPCSRKSLECTYPLGFKPRPKHRRALVSNGYDNKLDDLSQKLDRVSLAVHNIESSLTPTRDKVPTHDVDSNPHRSPFSYVSPSLPQTSVNDDGLGSDLESDAGLASEATFAAKFAQQALDSNHPSDISDEVKSSLHALTDVLNGQDPGPSRPKPTETYLVPPNFVRDGLRLPPLEMTMAALQKLRESRQLQFCWTIEIETVGQLVEYVMTVYSGTPTTAHLIIVHCGLHPLFMALAEMEKDPIVKQNLKSQGTLCLANLDQLLASLSFNLPCTFDFILALVMASTNSMLRCRISMAWTYLAAAAQMSLTLGYHRDKPQRSEKKEDRRRRIGLFRVLYISDKMLSLRLNRSSLLRDDEITLSLADYEDSNLDRIFPIGPKWMKIATLYGRIYDDIYSAVALRRPQHIQEITARELALENQALYESRDLIEVVQERQMAFLREAGQEAVYEVVKHAEKVSHLAVQTLIYRSIQPSVYTGSAFCDECLSTANECLEEHKKCLSLLQNVSPSTMELYIHWALLSAPLMPFIVLFCRTFETREPDHLESLLAIVEPLENLPTDLPNAYRKQRQLFRLMYNVASKYVNGPMASSSSVTQPGYIPDTPFEMVFADAGVPLPSQMPLNHGIQVVQRTEMLAGGIDPSSESYGDTVSVSNRGIELGAWFDQNQEIFRIMDESF</sequence>
<reference evidence="5" key="1">
    <citation type="submission" date="2021-10" db="EMBL/GenBank/DDBJ databases">
        <authorList>
            <person name="Piombo E."/>
        </authorList>
    </citation>
    <scope>NUCLEOTIDE SEQUENCE</scope>
</reference>
<dbReference type="EMBL" id="CABFNQ020000690">
    <property type="protein sequence ID" value="CAH0023126.1"/>
    <property type="molecule type" value="Genomic_DNA"/>
</dbReference>
<evidence type="ECO:0000256" key="1">
    <source>
        <dbReference type="ARBA" id="ARBA00022723"/>
    </source>
</evidence>
<dbReference type="OrthoDB" id="103819at2759"/>
<dbReference type="GO" id="GO:0006351">
    <property type="term" value="P:DNA-templated transcription"/>
    <property type="evidence" value="ECO:0007669"/>
    <property type="project" value="InterPro"/>
</dbReference>
<evidence type="ECO:0000256" key="3">
    <source>
        <dbReference type="SAM" id="MobiDB-lite"/>
    </source>
</evidence>
<evidence type="ECO:0000313" key="6">
    <source>
        <dbReference type="Proteomes" id="UP000696573"/>
    </source>
</evidence>
<dbReference type="Pfam" id="PF04082">
    <property type="entry name" value="Fungal_trans"/>
    <property type="match status" value="1"/>
</dbReference>
<feature type="compositionally biased region" description="Basic and acidic residues" evidence="3">
    <location>
        <begin position="102"/>
        <end position="115"/>
    </location>
</feature>
<evidence type="ECO:0000259" key="4">
    <source>
        <dbReference type="PROSITE" id="PS50048"/>
    </source>
</evidence>
<dbReference type="InterPro" id="IPR036864">
    <property type="entry name" value="Zn2-C6_fun-type_DNA-bd_sf"/>
</dbReference>
<proteinExistence type="predicted"/>
<keyword evidence="1" id="KW-0479">Metal-binding</keyword>
<comment type="caution">
    <text evidence="5">The sequence shown here is derived from an EMBL/GenBank/DDBJ whole genome shotgun (WGS) entry which is preliminary data.</text>
</comment>
<dbReference type="AlphaFoldDB" id="A0A9N9YLM8"/>
<dbReference type="PROSITE" id="PS00463">
    <property type="entry name" value="ZN2_CY6_FUNGAL_1"/>
    <property type="match status" value="1"/>
</dbReference>
<gene>
    <name evidence="5" type="ORF">CRHIZ90672A_00007578</name>
</gene>
<dbReference type="GO" id="GO:0000981">
    <property type="term" value="F:DNA-binding transcription factor activity, RNA polymerase II-specific"/>
    <property type="evidence" value="ECO:0007669"/>
    <property type="project" value="InterPro"/>
</dbReference>
<dbReference type="GO" id="GO:0003677">
    <property type="term" value="F:DNA binding"/>
    <property type="evidence" value="ECO:0007669"/>
    <property type="project" value="InterPro"/>
</dbReference>
<dbReference type="InterPro" id="IPR007219">
    <property type="entry name" value="XnlR_reg_dom"/>
</dbReference>
<dbReference type="SMART" id="SM00066">
    <property type="entry name" value="GAL4"/>
    <property type="match status" value="1"/>
</dbReference>
<dbReference type="Gene3D" id="4.10.240.10">
    <property type="entry name" value="Zn(2)-C6 fungal-type DNA-binding domain"/>
    <property type="match status" value="1"/>
</dbReference>
<evidence type="ECO:0000256" key="2">
    <source>
        <dbReference type="ARBA" id="ARBA00023242"/>
    </source>
</evidence>